<dbReference type="Proteomes" id="UP001155241">
    <property type="component" value="Unassembled WGS sequence"/>
</dbReference>
<organism evidence="2 3">
    <name type="scientific">Aeoliella straminimaris</name>
    <dbReference type="NCBI Taxonomy" id="2954799"/>
    <lineage>
        <taxon>Bacteria</taxon>
        <taxon>Pseudomonadati</taxon>
        <taxon>Planctomycetota</taxon>
        <taxon>Planctomycetia</taxon>
        <taxon>Pirellulales</taxon>
        <taxon>Lacipirellulaceae</taxon>
        <taxon>Aeoliella</taxon>
    </lineage>
</organism>
<reference evidence="2" key="1">
    <citation type="submission" date="2022-06" db="EMBL/GenBank/DDBJ databases">
        <title>Aeoliella straminimaris, a novel planctomycete from sediments.</title>
        <authorList>
            <person name="Vitorino I.R."/>
            <person name="Lage O.M."/>
        </authorList>
    </citation>
    <scope>NUCLEOTIDE SEQUENCE</scope>
    <source>
        <strain evidence="2">ICT_H6.2</strain>
    </source>
</reference>
<sequence>MNPLKIVSLAALAVTIVPSLLYLGGVLSHDVVLWMAIIGTVCWFATTPLWMDRTPQVDDAEVEI</sequence>
<keyword evidence="1" id="KW-0472">Membrane</keyword>
<feature type="transmembrane region" description="Helical" evidence="1">
    <location>
        <begin position="6"/>
        <end position="24"/>
    </location>
</feature>
<dbReference type="RefSeq" id="WP_252854552.1">
    <property type="nucleotide sequence ID" value="NZ_JAMXLR010000073.1"/>
</dbReference>
<evidence type="ECO:0000256" key="1">
    <source>
        <dbReference type="SAM" id="Phobius"/>
    </source>
</evidence>
<gene>
    <name evidence="2" type="ORF">NG895_21275</name>
</gene>
<dbReference type="EMBL" id="JAMXLR010000073">
    <property type="protein sequence ID" value="MCO6046438.1"/>
    <property type="molecule type" value="Genomic_DNA"/>
</dbReference>
<feature type="transmembrane region" description="Helical" evidence="1">
    <location>
        <begin position="31"/>
        <end position="51"/>
    </location>
</feature>
<keyword evidence="1" id="KW-0812">Transmembrane</keyword>
<protein>
    <submittedName>
        <fullName evidence="2">Uncharacterized protein</fullName>
    </submittedName>
</protein>
<keyword evidence="1" id="KW-1133">Transmembrane helix</keyword>
<dbReference type="AlphaFoldDB" id="A0A9X2JJ72"/>
<proteinExistence type="predicted"/>
<evidence type="ECO:0000313" key="2">
    <source>
        <dbReference type="EMBL" id="MCO6046438.1"/>
    </source>
</evidence>
<keyword evidence="3" id="KW-1185">Reference proteome</keyword>
<comment type="caution">
    <text evidence="2">The sequence shown here is derived from an EMBL/GenBank/DDBJ whole genome shotgun (WGS) entry which is preliminary data.</text>
</comment>
<name>A0A9X2JJ72_9BACT</name>
<accession>A0A9X2JJ72</accession>
<evidence type="ECO:0000313" key="3">
    <source>
        <dbReference type="Proteomes" id="UP001155241"/>
    </source>
</evidence>